<dbReference type="Pfam" id="PF13977">
    <property type="entry name" value="TetR_C_6"/>
    <property type="match status" value="1"/>
</dbReference>
<keyword evidence="2" id="KW-0805">Transcription regulation</keyword>
<evidence type="ECO:0000256" key="2">
    <source>
        <dbReference type="ARBA" id="ARBA00023015"/>
    </source>
</evidence>
<dbReference type="InterPro" id="IPR036271">
    <property type="entry name" value="Tet_transcr_reg_TetR-rel_C_sf"/>
</dbReference>
<gene>
    <name evidence="7" type="ORF">ACFQZM_15765</name>
</gene>
<feature type="domain" description="HTH tetR-type" evidence="6">
    <location>
        <begin position="14"/>
        <end position="74"/>
    </location>
</feature>
<dbReference type="Proteomes" id="UP001597063">
    <property type="component" value="Unassembled WGS sequence"/>
</dbReference>
<keyword evidence="4" id="KW-0804">Transcription</keyword>
<keyword evidence="3 5" id="KW-0238">DNA-binding</keyword>
<dbReference type="SUPFAM" id="SSF48498">
    <property type="entry name" value="Tetracyclin repressor-like, C-terminal domain"/>
    <property type="match status" value="1"/>
</dbReference>
<dbReference type="EMBL" id="JBHTGP010000007">
    <property type="protein sequence ID" value="MFD0685961.1"/>
    <property type="molecule type" value="Genomic_DNA"/>
</dbReference>
<dbReference type="SUPFAM" id="SSF46689">
    <property type="entry name" value="Homeodomain-like"/>
    <property type="match status" value="1"/>
</dbReference>
<evidence type="ECO:0000256" key="4">
    <source>
        <dbReference type="ARBA" id="ARBA00023163"/>
    </source>
</evidence>
<accession>A0ABW2XNX2</accession>
<dbReference type="PANTHER" id="PTHR30055">
    <property type="entry name" value="HTH-TYPE TRANSCRIPTIONAL REGULATOR RUTR"/>
    <property type="match status" value="1"/>
</dbReference>
<dbReference type="PRINTS" id="PR00455">
    <property type="entry name" value="HTHTETR"/>
</dbReference>
<protein>
    <submittedName>
        <fullName evidence="7">TetR/AcrR family transcriptional regulator</fullName>
    </submittedName>
</protein>
<feature type="DNA-binding region" description="H-T-H motif" evidence="5">
    <location>
        <begin position="37"/>
        <end position="56"/>
    </location>
</feature>
<reference evidence="8" key="1">
    <citation type="journal article" date="2019" name="Int. J. Syst. Evol. Microbiol.">
        <title>The Global Catalogue of Microorganisms (GCM) 10K type strain sequencing project: providing services to taxonomists for standard genome sequencing and annotation.</title>
        <authorList>
            <consortium name="The Broad Institute Genomics Platform"/>
            <consortium name="The Broad Institute Genome Sequencing Center for Infectious Disease"/>
            <person name="Wu L."/>
            <person name="Ma J."/>
        </authorList>
    </citation>
    <scope>NUCLEOTIDE SEQUENCE [LARGE SCALE GENOMIC DNA]</scope>
    <source>
        <strain evidence="8">JCM 9371</strain>
    </source>
</reference>
<comment type="caution">
    <text evidence="7">The sequence shown here is derived from an EMBL/GenBank/DDBJ whole genome shotgun (WGS) entry which is preliminary data.</text>
</comment>
<organism evidence="7 8">
    <name type="scientific">Actinomadura fibrosa</name>
    <dbReference type="NCBI Taxonomy" id="111802"/>
    <lineage>
        <taxon>Bacteria</taxon>
        <taxon>Bacillati</taxon>
        <taxon>Actinomycetota</taxon>
        <taxon>Actinomycetes</taxon>
        <taxon>Streptosporangiales</taxon>
        <taxon>Thermomonosporaceae</taxon>
        <taxon>Actinomadura</taxon>
    </lineage>
</organism>
<dbReference type="Gene3D" id="1.10.357.10">
    <property type="entry name" value="Tetracycline Repressor, domain 2"/>
    <property type="match status" value="1"/>
</dbReference>
<name>A0ABW2XNX2_9ACTN</name>
<proteinExistence type="predicted"/>
<dbReference type="RefSeq" id="WP_131755692.1">
    <property type="nucleotide sequence ID" value="NZ_CAACUY010000007.1"/>
</dbReference>
<sequence length="197" mass="22378">MTSGRKRGPYRKGLERREQILQTALEVFAEQGDRGTSFQEIADRIGVTQPALLYYFGTREELLLAVLRRRDEIDRALAEQERDPVTAVTDAVRHNAEVPGLVKLHVALSAAATDPDHHAHQYFTDRYRRFGREIAEGLAEGQRSGWIRDDESPERLARLLLAAIDGLQTQWLMDSSIDMPKLVETFIRLCMPPSDAH</sequence>
<dbReference type="Pfam" id="PF00440">
    <property type="entry name" value="TetR_N"/>
    <property type="match status" value="1"/>
</dbReference>
<keyword evidence="8" id="KW-1185">Reference proteome</keyword>
<evidence type="ECO:0000256" key="5">
    <source>
        <dbReference type="PROSITE-ProRule" id="PRU00335"/>
    </source>
</evidence>
<dbReference type="InterPro" id="IPR001647">
    <property type="entry name" value="HTH_TetR"/>
</dbReference>
<dbReference type="InterPro" id="IPR009057">
    <property type="entry name" value="Homeodomain-like_sf"/>
</dbReference>
<evidence type="ECO:0000313" key="7">
    <source>
        <dbReference type="EMBL" id="MFD0685961.1"/>
    </source>
</evidence>
<evidence type="ECO:0000256" key="1">
    <source>
        <dbReference type="ARBA" id="ARBA00022491"/>
    </source>
</evidence>
<keyword evidence="1" id="KW-0678">Repressor</keyword>
<evidence type="ECO:0000313" key="8">
    <source>
        <dbReference type="Proteomes" id="UP001597063"/>
    </source>
</evidence>
<dbReference type="PANTHER" id="PTHR30055:SF234">
    <property type="entry name" value="HTH-TYPE TRANSCRIPTIONAL REGULATOR BETI"/>
    <property type="match status" value="1"/>
</dbReference>
<evidence type="ECO:0000259" key="6">
    <source>
        <dbReference type="PROSITE" id="PS50977"/>
    </source>
</evidence>
<dbReference type="PROSITE" id="PS50977">
    <property type="entry name" value="HTH_TETR_2"/>
    <property type="match status" value="1"/>
</dbReference>
<dbReference type="InterPro" id="IPR039538">
    <property type="entry name" value="BetI_C"/>
</dbReference>
<evidence type="ECO:0000256" key="3">
    <source>
        <dbReference type="ARBA" id="ARBA00023125"/>
    </source>
</evidence>
<dbReference type="InterPro" id="IPR050109">
    <property type="entry name" value="HTH-type_TetR-like_transc_reg"/>
</dbReference>